<keyword evidence="5 7" id="KW-1133">Transmembrane helix</keyword>
<dbReference type="Proteomes" id="UP000824102">
    <property type="component" value="Unassembled WGS sequence"/>
</dbReference>
<name>A0A9D2JYF0_9FIRM</name>
<organism evidence="10 11">
    <name type="scientific">Candidatus Gallimonas intestinavium</name>
    <dbReference type="NCBI Taxonomy" id="2838603"/>
    <lineage>
        <taxon>Bacteria</taxon>
        <taxon>Bacillati</taxon>
        <taxon>Bacillota</taxon>
        <taxon>Clostridia</taxon>
        <taxon>Candidatus Gallimonas</taxon>
    </lineage>
</organism>
<evidence type="ECO:0000256" key="7">
    <source>
        <dbReference type="RuleBase" id="RU363032"/>
    </source>
</evidence>
<dbReference type="InterPro" id="IPR000515">
    <property type="entry name" value="MetI-like"/>
</dbReference>
<comment type="subcellular location">
    <subcellularLocation>
        <location evidence="1 7">Cell membrane</location>
        <topology evidence="1 7">Multi-pass membrane protein</topology>
    </subcellularLocation>
</comment>
<dbReference type="InterPro" id="IPR035906">
    <property type="entry name" value="MetI-like_sf"/>
</dbReference>
<dbReference type="CDD" id="cd06261">
    <property type="entry name" value="TM_PBP2"/>
    <property type="match status" value="1"/>
</dbReference>
<evidence type="ECO:0000313" key="10">
    <source>
        <dbReference type="EMBL" id="HIZ72260.1"/>
    </source>
</evidence>
<dbReference type="GO" id="GO:0055085">
    <property type="term" value="P:transmembrane transport"/>
    <property type="evidence" value="ECO:0007669"/>
    <property type="project" value="InterPro"/>
</dbReference>
<reference evidence="10" key="2">
    <citation type="submission" date="2021-04" db="EMBL/GenBank/DDBJ databases">
        <authorList>
            <person name="Gilroy R."/>
        </authorList>
    </citation>
    <scope>NUCLEOTIDE SEQUENCE</scope>
    <source>
        <strain evidence="10">ChiW7-2402</strain>
    </source>
</reference>
<sequence length="352" mass="39913">MRQTEKAAAAEGVGEVAPPAEKQERSPKKKFKWREDYFGIIFIIPFFAVYALFSLYPMVYSIVLSVTDYEGYNQAISIIGFENFAWLATQQRFWQSLLNTVMIFCMNFVPQMLFALIFAAMFTGKTYKMRGKGAFKAIYYLPNILTATSVAVMFYTLFARPSGGLWQLFVKMGMEESINFYLMPWPSRIIIAFIQFWMWFGNSMITLSAGILGINPSVFEAAQLDGASQKDIFLHITLPLIKPIVVYSLVVSTLGGLQVFDIPYLFLSGGPVMEGGRNATETIAVYIYKIAFTGEMRYNVASAASVYLFVICMIVSFVLFRVTHTDERRSEERAQRRIWGKGYKGKGEVKGL</sequence>
<dbReference type="PANTHER" id="PTHR30193:SF37">
    <property type="entry name" value="INNER MEMBRANE ABC TRANSPORTER PERMEASE PROTEIN YCJO"/>
    <property type="match status" value="1"/>
</dbReference>
<feature type="transmembrane region" description="Helical" evidence="7">
    <location>
        <begin position="37"/>
        <end position="59"/>
    </location>
</feature>
<feature type="transmembrane region" description="Helical" evidence="7">
    <location>
        <begin position="101"/>
        <end position="125"/>
    </location>
</feature>
<keyword evidence="3" id="KW-1003">Cell membrane</keyword>
<feature type="compositionally biased region" description="Low complexity" evidence="8">
    <location>
        <begin position="7"/>
        <end position="20"/>
    </location>
</feature>
<dbReference type="PROSITE" id="PS50928">
    <property type="entry name" value="ABC_TM1"/>
    <property type="match status" value="1"/>
</dbReference>
<comment type="similarity">
    <text evidence="7">Belongs to the binding-protein-dependent transport system permease family.</text>
</comment>
<dbReference type="Gene3D" id="1.10.3720.10">
    <property type="entry name" value="MetI-like"/>
    <property type="match status" value="1"/>
</dbReference>
<dbReference type="PANTHER" id="PTHR30193">
    <property type="entry name" value="ABC TRANSPORTER PERMEASE PROTEIN"/>
    <property type="match status" value="1"/>
</dbReference>
<accession>A0A9D2JYF0</accession>
<dbReference type="InterPro" id="IPR051393">
    <property type="entry name" value="ABC_transporter_permease"/>
</dbReference>
<evidence type="ECO:0000256" key="4">
    <source>
        <dbReference type="ARBA" id="ARBA00022692"/>
    </source>
</evidence>
<feature type="transmembrane region" description="Helical" evidence="7">
    <location>
        <begin position="137"/>
        <end position="158"/>
    </location>
</feature>
<keyword evidence="2 7" id="KW-0813">Transport</keyword>
<evidence type="ECO:0000256" key="2">
    <source>
        <dbReference type="ARBA" id="ARBA00022448"/>
    </source>
</evidence>
<dbReference type="AlphaFoldDB" id="A0A9D2JYF0"/>
<gene>
    <name evidence="10" type="ORF">H9964_01620</name>
</gene>
<evidence type="ECO:0000256" key="6">
    <source>
        <dbReference type="ARBA" id="ARBA00023136"/>
    </source>
</evidence>
<comment type="caution">
    <text evidence="10">The sequence shown here is derived from an EMBL/GenBank/DDBJ whole genome shotgun (WGS) entry which is preliminary data.</text>
</comment>
<keyword evidence="4 7" id="KW-0812">Transmembrane</keyword>
<feature type="transmembrane region" description="Helical" evidence="7">
    <location>
        <begin position="178"/>
        <end position="200"/>
    </location>
</feature>
<dbReference type="GO" id="GO:0005886">
    <property type="term" value="C:plasma membrane"/>
    <property type="evidence" value="ECO:0007669"/>
    <property type="project" value="UniProtKB-SubCell"/>
</dbReference>
<reference evidence="10" key="1">
    <citation type="journal article" date="2021" name="PeerJ">
        <title>Extensive microbial diversity within the chicken gut microbiome revealed by metagenomics and culture.</title>
        <authorList>
            <person name="Gilroy R."/>
            <person name="Ravi A."/>
            <person name="Getino M."/>
            <person name="Pursley I."/>
            <person name="Horton D.L."/>
            <person name="Alikhan N.F."/>
            <person name="Baker D."/>
            <person name="Gharbi K."/>
            <person name="Hall N."/>
            <person name="Watson M."/>
            <person name="Adriaenssens E.M."/>
            <person name="Foster-Nyarko E."/>
            <person name="Jarju S."/>
            <person name="Secka A."/>
            <person name="Antonio M."/>
            <person name="Oren A."/>
            <person name="Chaudhuri R.R."/>
            <person name="La Ragione R."/>
            <person name="Hildebrand F."/>
            <person name="Pallen M.J."/>
        </authorList>
    </citation>
    <scope>NUCLEOTIDE SEQUENCE</scope>
    <source>
        <strain evidence="10">ChiW7-2402</strain>
    </source>
</reference>
<keyword evidence="6 7" id="KW-0472">Membrane</keyword>
<evidence type="ECO:0000256" key="3">
    <source>
        <dbReference type="ARBA" id="ARBA00022475"/>
    </source>
</evidence>
<proteinExistence type="inferred from homology"/>
<evidence type="ECO:0000313" key="11">
    <source>
        <dbReference type="Proteomes" id="UP000824102"/>
    </source>
</evidence>
<dbReference type="EMBL" id="DXBB01000033">
    <property type="protein sequence ID" value="HIZ72260.1"/>
    <property type="molecule type" value="Genomic_DNA"/>
</dbReference>
<feature type="region of interest" description="Disordered" evidence="8">
    <location>
        <begin position="1"/>
        <end position="23"/>
    </location>
</feature>
<dbReference type="SUPFAM" id="SSF160964">
    <property type="entry name" value="MalF N-terminal region-like"/>
    <property type="match status" value="1"/>
</dbReference>
<protein>
    <submittedName>
        <fullName evidence="10">Sugar ABC transporter permease</fullName>
    </submittedName>
</protein>
<evidence type="ECO:0000256" key="5">
    <source>
        <dbReference type="ARBA" id="ARBA00022989"/>
    </source>
</evidence>
<evidence type="ECO:0000256" key="8">
    <source>
        <dbReference type="SAM" id="MobiDB-lite"/>
    </source>
</evidence>
<dbReference type="SUPFAM" id="SSF161098">
    <property type="entry name" value="MetI-like"/>
    <property type="match status" value="1"/>
</dbReference>
<feature type="domain" description="ABC transmembrane type-1" evidence="9">
    <location>
        <begin position="97"/>
        <end position="319"/>
    </location>
</feature>
<feature type="transmembrane region" description="Helical" evidence="7">
    <location>
        <begin position="300"/>
        <end position="320"/>
    </location>
</feature>
<evidence type="ECO:0000259" key="9">
    <source>
        <dbReference type="PROSITE" id="PS50928"/>
    </source>
</evidence>
<evidence type="ECO:0000256" key="1">
    <source>
        <dbReference type="ARBA" id="ARBA00004651"/>
    </source>
</evidence>
<dbReference type="Pfam" id="PF00528">
    <property type="entry name" value="BPD_transp_1"/>
    <property type="match status" value="1"/>
</dbReference>